<protein>
    <submittedName>
        <fullName evidence="1">Unannotated protein</fullName>
    </submittedName>
</protein>
<dbReference type="AlphaFoldDB" id="A0A6J7S9C6"/>
<sequence length="62" mass="6533">MLRAEPVGNFIRNRLGQEQPCGYLRVEGLGGGHAHLDVSTIGGIQDPISLIGQVAPPPIDDS</sequence>
<name>A0A6J7S9C6_9ZZZZ</name>
<proteinExistence type="predicted"/>
<accession>A0A6J7S9C6</accession>
<evidence type="ECO:0000313" key="1">
    <source>
        <dbReference type="EMBL" id="CAB5037078.1"/>
    </source>
</evidence>
<gene>
    <name evidence="1" type="ORF">UFOPK4173_01332</name>
</gene>
<dbReference type="EMBL" id="CAFBPW010000167">
    <property type="protein sequence ID" value="CAB5037078.1"/>
    <property type="molecule type" value="Genomic_DNA"/>
</dbReference>
<organism evidence="1">
    <name type="scientific">freshwater metagenome</name>
    <dbReference type="NCBI Taxonomy" id="449393"/>
    <lineage>
        <taxon>unclassified sequences</taxon>
        <taxon>metagenomes</taxon>
        <taxon>ecological metagenomes</taxon>
    </lineage>
</organism>
<reference evidence="1" key="1">
    <citation type="submission" date="2020-05" db="EMBL/GenBank/DDBJ databases">
        <authorList>
            <person name="Chiriac C."/>
            <person name="Salcher M."/>
            <person name="Ghai R."/>
            <person name="Kavagutti S V."/>
        </authorList>
    </citation>
    <scope>NUCLEOTIDE SEQUENCE</scope>
</reference>